<keyword evidence="2" id="KW-1185">Reference proteome</keyword>
<evidence type="ECO:0000313" key="2">
    <source>
        <dbReference type="Proteomes" id="UP000035642"/>
    </source>
</evidence>
<dbReference type="AlphaFoldDB" id="A0A0K0DP97"/>
<evidence type="ECO:0000313" key="3">
    <source>
        <dbReference type="WBParaSite" id="ACAC_0001358601-mRNA-1"/>
    </source>
</evidence>
<reference evidence="2" key="1">
    <citation type="submission" date="2012-09" db="EMBL/GenBank/DDBJ databases">
        <authorList>
            <person name="Martin A.A."/>
        </authorList>
    </citation>
    <scope>NUCLEOTIDE SEQUENCE</scope>
</reference>
<protein>
    <submittedName>
        <fullName evidence="3">Uncharacterized protein</fullName>
    </submittedName>
</protein>
<dbReference type="WBParaSite" id="ACAC_0001358601-mRNA-1">
    <property type="protein sequence ID" value="ACAC_0001358601-mRNA-1"/>
    <property type="gene ID" value="ACAC_0001358601"/>
</dbReference>
<proteinExistence type="predicted"/>
<reference evidence="3" key="2">
    <citation type="submission" date="2017-02" db="UniProtKB">
        <authorList>
            <consortium name="WormBaseParasite"/>
        </authorList>
    </citation>
    <scope>IDENTIFICATION</scope>
</reference>
<name>A0A0K0DP97_ANGCA</name>
<sequence length="107" mass="11690">MTAGGRMILKRAMEENQKLSVCKRLHLDLSAVSTSNGVVAQCGHDRKWHTSSLSMEGVTVHTVDCIKLPLRREQLPARRVANINPDGDEEDGSGDADGAFLHNTHTV</sequence>
<dbReference type="Proteomes" id="UP000035642">
    <property type="component" value="Unassembled WGS sequence"/>
</dbReference>
<organism evidence="2 3">
    <name type="scientific">Angiostrongylus cantonensis</name>
    <name type="common">Rat lungworm</name>
    <dbReference type="NCBI Taxonomy" id="6313"/>
    <lineage>
        <taxon>Eukaryota</taxon>
        <taxon>Metazoa</taxon>
        <taxon>Ecdysozoa</taxon>
        <taxon>Nematoda</taxon>
        <taxon>Chromadorea</taxon>
        <taxon>Rhabditida</taxon>
        <taxon>Rhabditina</taxon>
        <taxon>Rhabditomorpha</taxon>
        <taxon>Strongyloidea</taxon>
        <taxon>Metastrongylidae</taxon>
        <taxon>Angiostrongylus</taxon>
    </lineage>
</organism>
<feature type="region of interest" description="Disordered" evidence="1">
    <location>
        <begin position="79"/>
        <end position="107"/>
    </location>
</feature>
<evidence type="ECO:0000256" key="1">
    <source>
        <dbReference type="SAM" id="MobiDB-lite"/>
    </source>
</evidence>
<accession>A0A0K0DP97</accession>